<organism evidence="2 3">
    <name type="scientific">Bambusicola thoracicus</name>
    <name type="common">Chinese bamboo-partridge</name>
    <name type="synonym">Perdix thoracica</name>
    <dbReference type="NCBI Taxonomy" id="9083"/>
    <lineage>
        <taxon>Eukaryota</taxon>
        <taxon>Metazoa</taxon>
        <taxon>Chordata</taxon>
        <taxon>Craniata</taxon>
        <taxon>Vertebrata</taxon>
        <taxon>Euteleostomi</taxon>
        <taxon>Archelosauria</taxon>
        <taxon>Archosauria</taxon>
        <taxon>Dinosauria</taxon>
        <taxon>Saurischia</taxon>
        <taxon>Theropoda</taxon>
        <taxon>Coelurosauria</taxon>
        <taxon>Aves</taxon>
        <taxon>Neognathae</taxon>
        <taxon>Galloanserae</taxon>
        <taxon>Galliformes</taxon>
        <taxon>Phasianidae</taxon>
        <taxon>Perdicinae</taxon>
        <taxon>Bambusicola</taxon>
    </lineage>
</organism>
<dbReference type="AlphaFoldDB" id="A0A2P4SBT2"/>
<sequence>MVLAGESSPCPRRRATASSSDALCASISGKMLGSTNCCSSDDSLPRHSSDGEKVLIQVEALISPSSAEDADLSLPDIAVTTPVEPAWGWALTVGVG</sequence>
<evidence type="ECO:0000256" key="1">
    <source>
        <dbReference type="SAM" id="MobiDB-lite"/>
    </source>
</evidence>
<feature type="region of interest" description="Disordered" evidence="1">
    <location>
        <begin position="1"/>
        <end position="20"/>
    </location>
</feature>
<dbReference type="Proteomes" id="UP000237246">
    <property type="component" value="Unassembled WGS sequence"/>
</dbReference>
<accession>A0A2P4SBT2</accession>
<dbReference type="EMBL" id="PPHD01067605">
    <property type="protein sequence ID" value="POI21572.1"/>
    <property type="molecule type" value="Genomic_DNA"/>
</dbReference>
<keyword evidence="3" id="KW-1185">Reference proteome</keyword>
<evidence type="ECO:0000313" key="2">
    <source>
        <dbReference type="EMBL" id="POI21572.1"/>
    </source>
</evidence>
<comment type="caution">
    <text evidence="2">The sequence shown here is derived from an EMBL/GenBank/DDBJ whole genome shotgun (WGS) entry which is preliminary data.</text>
</comment>
<evidence type="ECO:0000313" key="3">
    <source>
        <dbReference type="Proteomes" id="UP000237246"/>
    </source>
</evidence>
<proteinExistence type="predicted"/>
<dbReference type="OrthoDB" id="9105895at2759"/>
<reference evidence="2 3" key="1">
    <citation type="submission" date="2018-01" db="EMBL/GenBank/DDBJ databases">
        <title>Comparison of the Chinese Bamboo Partridge and Red Junglefowl genome sequences highlights the importance of demography in genome evolution.</title>
        <authorList>
            <person name="Tiley G.P."/>
            <person name="Kimball R.T."/>
            <person name="Braun E.L."/>
            <person name="Burleigh J.G."/>
        </authorList>
    </citation>
    <scope>NUCLEOTIDE SEQUENCE [LARGE SCALE GENOMIC DNA]</scope>
    <source>
        <strain evidence="2">RTK389</strain>
        <tissue evidence="2">Blood</tissue>
    </source>
</reference>
<name>A0A2P4SBT2_BAMTH</name>
<gene>
    <name evidence="2" type="ORF">CIB84_014682</name>
</gene>
<protein>
    <submittedName>
        <fullName evidence="2">Uncharacterized protein</fullName>
    </submittedName>
</protein>